<gene>
    <name evidence="14" type="ORF">SAMN02745206_00273</name>
</gene>
<keyword evidence="6" id="KW-0479">Metal-binding</keyword>
<dbReference type="Proteomes" id="UP000184076">
    <property type="component" value="Unassembled WGS sequence"/>
</dbReference>
<dbReference type="GO" id="GO:0046872">
    <property type="term" value="F:metal ion binding"/>
    <property type="evidence" value="ECO:0007669"/>
    <property type="project" value="UniProtKB-KW"/>
</dbReference>
<feature type="coiled-coil region" evidence="12">
    <location>
        <begin position="685"/>
        <end position="753"/>
    </location>
</feature>
<organism evidence="14 15">
    <name type="scientific">Desulfacinum infernum DSM 9756</name>
    <dbReference type="NCBI Taxonomy" id="1121391"/>
    <lineage>
        <taxon>Bacteria</taxon>
        <taxon>Pseudomonadati</taxon>
        <taxon>Thermodesulfobacteriota</taxon>
        <taxon>Syntrophobacteria</taxon>
        <taxon>Syntrophobacterales</taxon>
        <taxon>Syntrophobacteraceae</taxon>
        <taxon>Desulfacinum</taxon>
    </lineage>
</organism>
<dbReference type="NCBIfam" id="NF033749">
    <property type="entry name" value="bact_hemeryth"/>
    <property type="match status" value="1"/>
</dbReference>
<dbReference type="InterPro" id="IPR033462">
    <property type="entry name" value="Cache_3-Cache_2"/>
</dbReference>
<feature type="domain" description="Methyl-accepting transducer" evidence="13">
    <location>
        <begin position="666"/>
        <end position="895"/>
    </location>
</feature>
<dbReference type="EMBL" id="FQVB01000004">
    <property type="protein sequence ID" value="SHE43364.1"/>
    <property type="molecule type" value="Genomic_DNA"/>
</dbReference>
<evidence type="ECO:0000256" key="6">
    <source>
        <dbReference type="ARBA" id="ARBA00022723"/>
    </source>
</evidence>
<dbReference type="GO" id="GO:0005886">
    <property type="term" value="C:plasma membrane"/>
    <property type="evidence" value="ECO:0007669"/>
    <property type="project" value="UniProtKB-SubCell"/>
</dbReference>
<dbReference type="SUPFAM" id="SSF47188">
    <property type="entry name" value="Hemerythrin-like"/>
    <property type="match status" value="1"/>
</dbReference>
<protein>
    <submittedName>
        <fullName evidence="14">Hemerythrin-like metal-binding domain protein</fullName>
    </submittedName>
</protein>
<dbReference type="PROSITE" id="PS50111">
    <property type="entry name" value="CHEMOTAXIS_TRANSDUC_2"/>
    <property type="match status" value="1"/>
</dbReference>
<reference evidence="15" key="1">
    <citation type="submission" date="2016-11" db="EMBL/GenBank/DDBJ databases">
        <authorList>
            <person name="Varghese N."/>
            <person name="Submissions S."/>
        </authorList>
    </citation>
    <scope>NUCLEOTIDE SEQUENCE [LARGE SCALE GENOMIC DNA]</scope>
    <source>
        <strain evidence="15">DSM 9756</strain>
    </source>
</reference>
<dbReference type="InterPro" id="IPR035938">
    <property type="entry name" value="Hemerythrin-like_sf"/>
</dbReference>
<dbReference type="PANTHER" id="PTHR43531">
    <property type="entry name" value="PROTEIN ICFG"/>
    <property type="match status" value="1"/>
</dbReference>
<dbReference type="SMART" id="SM00283">
    <property type="entry name" value="MA"/>
    <property type="match status" value="1"/>
</dbReference>
<comment type="similarity">
    <text evidence="2">Belongs to the hemerythrin family.</text>
</comment>
<evidence type="ECO:0000256" key="11">
    <source>
        <dbReference type="PROSITE-ProRule" id="PRU00284"/>
    </source>
</evidence>
<name>A0A1M4TG98_9BACT</name>
<dbReference type="SUPFAM" id="SSF58104">
    <property type="entry name" value="Methyl-accepting chemotaxis protein (MCP) signaling domain"/>
    <property type="match status" value="1"/>
</dbReference>
<keyword evidence="3" id="KW-1003">Cell membrane</keyword>
<sequence>MQFTLKSKLIALCAALVAVPLVVSTTINTLLSRSQSGHLTGYLNDVLAENGKTHLSAILENDHTLVANLVKQTENDARRLAASSNLEGYISARTGTNETLANLAKDRVFAEIGRFFDLLESRQNTVRQKLESDLRLARAVMKQYGLVATTGIEFQWDARNEVTGETHPVKLSLMQFGSELLYPADSFDQEVAIVDDVKAISGSDCIIFQRMNEDGDMLRVGSSMARTETQRDVGSFIPSKGALGDPNPLIQALLNGENYKVREARDGEWYQSIYAPLVDPFDDVIGAVAITIQEKDLDGMREAIASARLGSCGVFFIVDKEGVVVAHRDDTLVGRKVGDLPDSSQVMAAYSKAREIGKTFSSYTDGDGVHKVVAAVEFVDYGWVIMSTCSWEDLGGEAQKAYWQGFRGELEALWKVATVETARGEKRLYSQVRFLDASGREVLKFVDGAFVEDLRDKGGADWFQAVRRADGLVNTGVVLAENTGKPEMRVVIPVRAAGEFAGAVALNLDWSVIWDVLSSKTYGKTGYSSVVNQAGIIVSHPKYGLTDGINLTDSRYGALAELLKKGLSGEKGTGAYEFEGVAKFMAYKPLKVGDATYVVVTMMAQDELMEMAKHVGDNLRQGQRQSVKWAIGIALAMLAAGIVVAVAFGRRIADPILRVVTGLSEGADQVAAASNQVSESSQELAEGASQQAASLEETSSALEEMASMTRQNADNASQANAIAKTSGQDLVEAQKAMETLEEAMGDIAQASQETQKIIKTIDEIAFQTNLLALNAAVEAARAGEAGAGFAVVADEVRNLAMRAAEAAKNTSQIIDRTVQKVSFGNQAAEQVSQAFAKVADGAAKIGELVSEIAAASSEQAEGIQQVNRAVADMDRIVQQNAANAEESASASEELSAQAEMVRDYVHQLAKVVGNAVSRNGDESRPTRSLPAWGEPAARLGLEGKAGRGPAMGADAPARVPAHRATRPGGGENAGHRDLLVWSEEYSVGDVDLDRQHQKLFAMVNRLAQAMAQGKGKDTLGALLEDLADYTETHFEQEERAMARAGYPELAAHRQAHARLTDRVREVIERFRNGEFGLSMEVLNFLENWLKKHILSVDQKYAPYLGREEDASRF</sequence>
<accession>A0A1M4TG98</accession>
<dbReference type="InterPro" id="IPR012312">
    <property type="entry name" value="Hemerythrin-like"/>
</dbReference>
<evidence type="ECO:0000256" key="5">
    <source>
        <dbReference type="ARBA" id="ARBA00022692"/>
    </source>
</evidence>
<evidence type="ECO:0000256" key="3">
    <source>
        <dbReference type="ARBA" id="ARBA00022475"/>
    </source>
</evidence>
<evidence type="ECO:0000256" key="1">
    <source>
        <dbReference type="ARBA" id="ARBA00004651"/>
    </source>
</evidence>
<evidence type="ECO:0000313" key="15">
    <source>
        <dbReference type="Proteomes" id="UP000184076"/>
    </source>
</evidence>
<keyword evidence="8" id="KW-0408">Iron</keyword>
<evidence type="ECO:0000256" key="12">
    <source>
        <dbReference type="SAM" id="Coils"/>
    </source>
</evidence>
<dbReference type="Pfam" id="PF00015">
    <property type="entry name" value="MCPsignal"/>
    <property type="match status" value="1"/>
</dbReference>
<dbReference type="CDD" id="cd18773">
    <property type="entry name" value="PDC1_HK_sensor"/>
    <property type="match status" value="1"/>
</dbReference>
<evidence type="ECO:0000256" key="9">
    <source>
        <dbReference type="ARBA" id="ARBA00023136"/>
    </source>
</evidence>
<dbReference type="NCBIfam" id="TIGR02481">
    <property type="entry name" value="hemeryth_dom"/>
    <property type="match status" value="1"/>
</dbReference>
<dbReference type="Gene3D" id="1.10.287.950">
    <property type="entry name" value="Methyl-accepting chemotaxis protein"/>
    <property type="match status" value="1"/>
</dbReference>
<dbReference type="Gene3D" id="1.20.120.50">
    <property type="entry name" value="Hemerythrin-like"/>
    <property type="match status" value="1"/>
</dbReference>
<dbReference type="Pfam" id="PF17201">
    <property type="entry name" value="Cache_3-Cache_2"/>
    <property type="match status" value="1"/>
</dbReference>
<dbReference type="PANTHER" id="PTHR43531:SF11">
    <property type="entry name" value="METHYL-ACCEPTING CHEMOTAXIS PROTEIN 3"/>
    <property type="match status" value="1"/>
</dbReference>
<dbReference type="SUPFAM" id="SSF103190">
    <property type="entry name" value="Sensory domain-like"/>
    <property type="match status" value="2"/>
</dbReference>
<dbReference type="InterPro" id="IPR033479">
    <property type="entry name" value="dCache_1"/>
</dbReference>
<evidence type="ECO:0000256" key="4">
    <source>
        <dbReference type="ARBA" id="ARBA00022500"/>
    </source>
</evidence>
<dbReference type="STRING" id="1121391.SAMN02745206_00273"/>
<keyword evidence="4" id="KW-0145">Chemotaxis</keyword>
<evidence type="ECO:0000256" key="2">
    <source>
        <dbReference type="ARBA" id="ARBA00010587"/>
    </source>
</evidence>
<dbReference type="GO" id="GO:0004888">
    <property type="term" value="F:transmembrane signaling receptor activity"/>
    <property type="evidence" value="ECO:0007669"/>
    <property type="project" value="InterPro"/>
</dbReference>
<evidence type="ECO:0000256" key="10">
    <source>
        <dbReference type="ARBA" id="ARBA00029447"/>
    </source>
</evidence>
<dbReference type="InterPro" id="IPR029151">
    <property type="entry name" value="Sensor-like_sf"/>
</dbReference>
<proteinExistence type="inferred from homology"/>
<evidence type="ECO:0000256" key="7">
    <source>
        <dbReference type="ARBA" id="ARBA00022989"/>
    </source>
</evidence>
<dbReference type="Pfam" id="PF02743">
    <property type="entry name" value="dCache_1"/>
    <property type="match status" value="1"/>
</dbReference>
<dbReference type="InterPro" id="IPR004090">
    <property type="entry name" value="Chemotax_Me-accpt_rcpt"/>
</dbReference>
<dbReference type="GO" id="GO:0006935">
    <property type="term" value="P:chemotaxis"/>
    <property type="evidence" value="ECO:0007669"/>
    <property type="project" value="UniProtKB-KW"/>
</dbReference>
<keyword evidence="11" id="KW-0807">Transducer</keyword>
<dbReference type="InterPro" id="IPR004089">
    <property type="entry name" value="MCPsignal_dom"/>
</dbReference>
<evidence type="ECO:0000259" key="13">
    <source>
        <dbReference type="PROSITE" id="PS50111"/>
    </source>
</evidence>
<keyword evidence="12" id="KW-0175">Coiled coil</keyword>
<evidence type="ECO:0000313" key="14">
    <source>
        <dbReference type="EMBL" id="SHE43364.1"/>
    </source>
</evidence>
<keyword evidence="15" id="KW-1185">Reference proteome</keyword>
<dbReference type="InterPro" id="IPR051310">
    <property type="entry name" value="MCP_chemotaxis"/>
</dbReference>
<dbReference type="Pfam" id="PF01814">
    <property type="entry name" value="Hemerythrin"/>
    <property type="match status" value="1"/>
</dbReference>
<dbReference type="CDD" id="cd12107">
    <property type="entry name" value="Hemerythrin"/>
    <property type="match status" value="1"/>
</dbReference>
<dbReference type="RefSeq" id="WP_073036239.1">
    <property type="nucleotide sequence ID" value="NZ_FQVB01000004.1"/>
</dbReference>
<dbReference type="InterPro" id="IPR012827">
    <property type="entry name" value="Hemerythrin_metal-bd"/>
</dbReference>
<dbReference type="PRINTS" id="PR00260">
    <property type="entry name" value="CHEMTRNSDUCR"/>
</dbReference>
<keyword evidence="7" id="KW-1133">Transmembrane helix</keyword>
<keyword evidence="9" id="KW-0472">Membrane</keyword>
<dbReference type="GO" id="GO:0007165">
    <property type="term" value="P:signal transduction"/>
    <property type="evidence" value="ECO:0007669"/>
    <property type="project" value="UniProtKB-KW"/>
</dbReference>
<dbReference type="InterPro" id="IPR016131">
    <property type="entry name" value="Haemerythrin_Fe_BS"/>
</dbReference>
<comment type="similarity">
    <text evidence="10">Belongs to the methyl-accepting chemotaxis (MCP) protein family.</text>
</comment>
<dbReference type="AlphaFoldDB" id="A0A1M4TG98"/>
<evidence type="ECO:0000256" key="8">
    <source>
        <dbReference type="ARBA" id="ARBA00023004"/>
    </source>
</evidence>
<dbReference type="PROSITE" id="PS00550">
    <property type="entry name" value="HEMERYTHRINS"/>
    <property type="match status" value="1"/>
</dbReference>
<comment type="subcellular location">
    <subcellularLocation>
        <location evidence="1">Cell membrane</location>
        <topology evidence="1">Multi-pass membrane protein</topology>
    </subcellularLocation>
</comment>
<dbReference type="CDD" id="cd12912">
    <property type="entry name" value="PDC2_MCP_like"/>
    <property type="match status" value="2"/>
</dbReference>
<dbReference type="Gene3D" id="3.30.450.20">
    <property type="entry name" value="PAS domain"/>
    <property type="match status" value="2"/>
</dbReference>
<keyword evidence="5" id="KW-0812">Transmembrane</keyword>